<evidence type="ECO:0008006" key="4">
    <source>
        <dbReference type="Google" id="ProtNLM"/>
    </source>
</evidence>
<sequence>MADVEAIFTAVLTIGVGLFVIDLVPLQEPMVCPGDYHNKSTCPEVFFAQSFHVAREKFTSAATKAGAEVKRAVIASRDGVEYTLDTAFLRGKNSKRLLVHISGSDGIGGFTGSAIQTKLLSEWNTSRGEGPSVLFVHALNPYGMANFRTTNENNVELHRNYLLKEEWNALTTSHTSNTSYDSVMSPLFLPKAPRVIDRYTFFYHFGKVFLKQGLREFRRSLEGGQWHNPEGLFYGGREEQRSLTALREVLTSYAASGVEKFVFLDVHTDSGSTGKETIIVSSVDDKTLAQNIFKASVQLRGNGGTYEMARGFIRPTDVLGNKTGSLVIEQAFATTNYIFMVRAAILENAASRHAEGTFVHETMKQWMRDAYFPQTIHYKTTVLTKGIDTFNHAMDYLST</sequence>
<comment type="caution">
    <text evidence="2">The sequence shown here is derived from an EMBL/GenBank/DDBJ whole genome shotgun (WGS) entry which is preliminary data.</text>
</comment>
<name>A0A1G4I0U3_TRYEQ</name>
<feature type="transmembrane region" description="Helical" evidence="1">
    <location>
        <begin position="6"/>
        <end position="24"/>
    </location>
</feature>
<keyword evidence="1" id="KW-0472">Membrane</keyword>
<dbReference type="Gene3D" id="3.40.630.10">
    <property type="entry name" value="Zn peptidases"/>
    <property type="match status" value="1"/>
</dbReference>
<keyword evidence="1" id="KW-1133">Transmembrane helix</keyword>
<dbReference type="CDD" id="cd06233">
    <property type="entry name" value="M14-like"/>
    <property type="match status" value="1"/>
</dbReference>
<protein>
    <recommendedName>
        <fullName evidence="4">DUF2817 domain-containing protein</fullName>
    </recommendedName>
</protein>
<evidence type="ECO:0000313" key="3">
    <source>
        <dbReference type="Proteomes" id="UP000195570"/>
    </source>
</evidence>
<dbReference type="AlphaFoldDB" id="A0A1G4I0U3"/>
<dbReference type="Proteomes" id="UP000195570">
    <property type="component" value="Unassembled WGS sequence"/>
</dbReference>
<dbReference type="VEuPathDB" id="TriTrypDB:TEOVI_000561400"/>
<evidence type="ECO:0000313" key="2">
    <source>
        <dbReference type="EMBL" id="SCU65322.1"/>
    </source>
</evidence>
<dbReference type="Pfam" id="PF10994">
    <property type="entry name" value="DUF2817"/>
    <property type="match status" value="1"/>
</dbReference>
<evidence type="ECO:0000256" key="1">
    <source>
        <dbReference type="SAM" id="Phobius"/>
    </source>
</evidence>
<keyword evidence="1" id="KW-0812">Transmembrane</keyword>
<organism evidence="2 3">
    <name type="scientific">Trypanosoma equiperdum</name>
    <dbReference type="NCBI Taxonomy" id="5694"/>
    <lineage>
        <taxon>Eukaryota</taxon>
        <taxon>Discoba</taxon>
        <taxon>Euglenozoa</taxon>
        <taxon>Kinetoplastea</taxon>
        <taxon>Metakinetoplastina</taxon>
        <taxon>Trypanosomatida</taxon>
        <taxon>Trypanosomatidae</taxon>
        <taxon>Trypanosoma</taxon>
    </lineage>
</organism>
<dbReference type="SUPFAM" id="SSF53187">
    <property type="entry name" value="Zn-dependent exopeptidases"/>
    <property type="match status" value="1"/>
</dbReference>
<keyword evidence="3" id="KW-1185">Reference proteome</keyword>
<dbReference type="GeneID" id="92379554"/>
<reference evidence="2" key="1">
    <citation type="submission" date="2016-09" db="EMBL/GenBank/DDBJ databases">
        <authorList>
            <person name="Hebert L."/>
            <person name="Moumen B."/>
        </authorList>
    </citation>
    <scope>NUCLEOTIDE SEQUENCE [LARGE SCALE GENOMIC DNA]</scope>
    <source>
        <strain evidence="2">OVI</strain>
    </source>
</reference>
<dbReference type="InterPro" id="IPR021259">
    <property type="entry name" value="DUF2817"/>
</dbReference>
<accession>A0A1G4I0U3</accession>
<proteinExistence type="predicted"/>
<dbReference type="EMBL" id="CZPT02000276">
    <property type="protein sequence ID" value="SCU65322.1"/>
    <property type="molecule type" value="Genomic_DNA"/>
</dbReference>
<dbReference type="RefSeq" id="XP_067076935.1">
    <property type="nucleotide sequence ID" value="XM_067220834.1"/>
</dbReference>
<gene>
    <name evidence="2" type="ORF">TEOVI_000561400</name>
</gene>